<evidence type="ECO:0000313" key="2">
    <source>
        <dbReference type="EMBL" id="ARF10948.1"/>
    </source>
</evidence>
<keyword evidence="1" id="KW-0472">Membrane</keyword>
<evidence type="ECO:0000256" key="1">
    <source>
        <dbReference type="SAM" id="Phobius"/>
    </source>
</evidence>
<organism evidence="2">
    <name type="scientific">Hokovirus HKV1</name>
    <dbReference type="NCBI Taxonomy" id="1977638"/>
    <lineage>
        <taxon>Viruses</taxon>
        <taxon>Varidnaviria</taxon>
        <taxon>Bamfordvirae</taxon>
        <taxon>Nucleocytoviricota</taxon>
        <taxon>Megaviricetes</taxon>
        <taxon>Imitervirales</taxon>
        <taxon>Mimiviridae</taxon>
        <taxon>Klosneuvirinae</taxon>
        <taxon>Hokovirus</taxon>
    </lineage>
</organism>
<feature type="transmembrane region" description="Helical" evidence="1">
    <location>
        <begin position="49"/>
        <end position="74"/>
    </location>
</feature>
<keyword evidence="1" id="KW-0812">Transmembrane</keyword>
<keyword evidence="1" id="KW-1133">Transmembrane helix</keyword>
<gene>
    <name evidence="2" type="ORF">Hokovirus_3_221</name>
</gene>
<feature type="transmembrane region" description="Helical" evidence="1">
    <location>
        <begin position="9"/>
        <end position="29"/>
    </location>
</feature>
<protein>
    <submittedName>
        <fullName evidence="2">Uncharacterized protein</fullName>
    </submittedName>
</protein>
<proteinExistence type="predicted"/>
<name>A0A1V0SH36_9VIRU</name>
<dbReference type="EMBL" id="KY684105">
    <property type="protein sequence ID" value="ARF10948.1"/>
    <property type="molecule type" value="Genomic_DNA"/>
</dbReference>
<sequence>MSFLFNKGIILVFIGIIILIHSLIYLYYYKINQLSNEENKIKNKLFGPQLLLALLLIMYIFIFVYHGYSFIIYLGHLITDGKIEAKLIEKCNYTTFEKKITKNISSNVKSIKSKVKNIKNSL</sequence>
<accession>A0A1V0SH36</accession>
<reference evidence="2" key="1">
    <citation type="journal article" date="2017" name="Science">
        <title>Giant viruses with an expanded complement of translation system components.</title>
        <authorList>
            <person name="Schulz F."/>
            <person name="Yutin N."/>
            <person name="Ivanova N.N."/>
            <person name="Ortega D.R."/>
            <person name="Lee T.K."/>
            <person name="Vierheilig J."/>
            <person name="Daims H."/>
            <person name="Horn M."/>
            <person name="Wagner M."/>
            <person name="Jensen G.J."/>
            <person name="Kyrpides N.C."/>
            <person name="Koonin E.V."/>
            <person name="Woyke T."/>
        </authorList>
    </citation>
    <scope>NUCLEOTIDE SEQUENCE</scope>
    <source>
        <strain evidence="2">HKV1</strain>
    </source>
</reference>